<organism evidence="2 3">
    <name type="scientific">Tsukamurella soli</name>
    <dbReference type="NCBI Taxonomy" id="644556"/>
    <lineage>
        <taxon>Bacteria</taxon>
        <taxon>Bacillati</taxon>
        <taxon>Actinomycetota</taxon>
        <taxon>Actinomycetes</taxon>
        <taxon>Mycobacteriales</taxon>
        <taxon>Tsukamurellaceae</taxon>
        <taxon>Tsukamurella</taxon>
    </lineage>
</organism>
<keyword evidence="3" id="KW-1185">Reference proteome</keyword>
<feature type="region of interest" description="Disordered" evidence="1">
    <location>
        <begin position="450"/>
        <end position="479"/>
    </location>
</feature>
<name>A0ABP8K4E6_9ACTN</name>
<evidence type="ECO:0000313" key="2">
    <source>
        <dbReference type="EMBL" id="GAA4400042.1"/>
    </source>
</evidence>
<dbReference type="EMBL" id="BAABFR010000076">
    <property type="protein sequence ID" value="GAA4400042.1"/>
    <property type="molecule type" value="Genomic_DNA"/>
</dbReference>
<protein>
    <submittedName>
        <fullName evidence="2">Uncharacterized protein</fullName>
    </submittedName>
</protein>
<evidence type="ECO:0000313" key="3">
    <source>
        <dbReference type="Proteomes" id="UP001500635"/>
    </source>
</evidence>
<reference evidence="3" key="1">
    <citation type="journal article" date="2019" name="Int. J. Syst. Evol. Microbiol.">
        <title>The Global Catalogue of Microorganisms (GCM) 10K type strain sequencing project: providing services to taxonomists for standard genome sequencing and annotation.</title>
        <authorList>
            <consortium name="The Broad Institute Genomics Platform"/>
            <consortium name="The Broad Institute Genome Sequencing Center for Infectious Disease"/>
            <person name="Wu L."/>
            <person name="Ma J."/>
        </authorList>
    </citation>
    <scope>NUCLEOTIDE SEQUENCE [LARGE SCALE GENOMIC DNA]</scope>
    <source>
        <strain evidence="3">JCM 17688</strain>
    </source>
</reference>
<feature type="compositionally biased region" description="Basic and acidic residues" evidence="1">
    <location>
        <begin position="456"/>
        <end position="479"/>
    </location>
</feature>
<dbReference type="Proteomes" id="UP001500635">
    <property type="component" value="Unassembled WGS sequence"/>
</dbReference>
<dbReference type="RefSeq" id="WP_385920483.1">
    <property type="nucleotide sequence ID" value="NZ_JBHTGI010000001.1"/>
</dbReference>
<proteinExistence type="predicted"/>
<evidence type="ECO:0000256" key="1">
    <source>
        <dbReference type="SAM" id="MobiDB-lite"/>
    </source>
</evidence>
<comment type="caution">
    <text evidence="2">The sequence shown here is derived from an EMBL/GenBank/DDBJ whole genome shotgun (WGS) entry which is preliminary data.</text>
</comment>
<accession>A0ABP8K4E6</accession>
<sequence length="560" mass="61574">MGDPAALIMPSTIPLDDAKVAAELTQYLPDLWKAIIDTDIDGAGSTSERVDRGSALYGKRFTARRLARTVFMGATPSVMSGHKGVEKKRIFLGTALPGDVPGNFHSALDQLASGSTYLYSEGPSYWYDTHPNISKTARDFADSLPIADVWAEVHERLAKNRRANTYFAGVVTAPTGPPDVADTEDTRLVIVGPEHKHLKGRDDSPAMEFARRLLTDRAGGMRQFQNSLVFLAADSRRTEDLEKATRNFLAWRHVLRQSAAMQLSGQQEQQAKTRMGEADSVVTSRLVEAYDFVIHPVQEPGAPFTLDAVEVRSGEDLLVRAGKKLHDSGDLSTQWNARAIHRDLTGVLGKAWAEQGHITLGVLWALHAQYPYLRRLRNRDVLVEGLDSVFQNTSWEFEGFAFADSYDGERYDGLVLPTDSAGAPAYVDGLLIVEPKRAIAQREAELADLMPNVDPVRPDTDQNRRGDSGSGGEIRRADAPKAAPTRYFGTVELDPVAYQRSFNDAAAEVLAHLARVPGVDLRVTVEIEATTPAGFDDVVRRIVSENGATLRFTNNSFEEE</sequence>
<gene>
    <name evidence="2" type="ORF">GCM10023147_38240</name>
</gene>